<evidence type="ECO:0000256" key="4">
    <source>
        <dbReference type="ARBA" id="ARBA00022692"/>
    </source>
</evidence>
<dbReference type="Gene3D" id="1.20.1250.20">
    <property type="entry name" value="MFS general substrate transporter like domains"/>
    <property type="match status" value="2"/>
</dbReference>
<evidence type="ECO:0000256" key="1">
    <source>
        <dbReference type="ARBA" id="ARBA00004651"/>
    </source>
</evidence>
<evidence type="ECO:0000313" key="9">
    <source>
        <dbReference type="EMBL" id="AXN38544.1"/>
    </source>
</evidence>
<keyword evidence="4 7" id="KW-0812">Transmembrane</keyword>
<evidence type="ECO:0000256" key="6">
    <source>
        <dbReference type="ARBA" id="ARBA00023136"/>
    </source>
</evidence>
<dbReference type="InterPro" id="IPR050189">
    <property type="entry name" value="MFS_Efflux_Transporters"/>
</dbReference>
<feature type="transmembrane region" description="Helical" evidence="7">
    <location>
        <begin position="163"/>
        <end position="184"/>
    </location>
</feature>
<dbReference type="PRINTS" id="PR01035">
    <property type="entry name" value="TCRTETA"/>
</dbReference>
<feature type="transmembrane region" description="Helical" evidence="7">
    <location>
        <begin position="132"/>
        <end position="151"/>
    </location>
</feature>
<dbReference type="InterPro" id="IPR011701">
    <property type="entry name" value="MFS"/>
</dbReference>
<comment type="subcellular location">
    <subcellularLocation>
        <location evidence="1">Cell membrane</location>
        <topology evidence="1">Multi-pass membrane protein</topology>
    </subcellularLocation>
</comment>
<feature type="transmembrane region" description="Helical" evidence="7">
    <location>
        <begin position="97"/>
        <end position="120"/>
    </location>
</feature>
<dbReference type="CDD" id="cd17324">
    <property type="entry name" value="MFS_NepI_like"/>
    <property type="match status" value="1"/>
</dbReference>
<dbReference type="EMBL" id="CP030926">
    <property type="protein sequence ID" value="AXN38544.1"/>
    <property type="molecule type" value="Genomic_DNA"/>
</dbReference>
<proteinExistence type="predicted"/>
<dbReference type="PANTHER" id="PTHR43124:SF3">
    <property type="entry name" value="CHLORAMPHENICOL EFFLUX PUMP RV0191"/>
    <property type="match status" value="1"/>
</dbReference>
<feature type="domain" description="Major facilitator superfamily (MFS) profile" evidence="8">
    <location>
        <begin position="8"/>
        <end position="385"/>
    </location>
</feature>
<keyword evidence="6 7" id="KW-0472">Membrane</keyword>
<feature type="transmembrane region" description="Helical" evidence="7">
    <location>
        <begin position="295"/>
        <end position="319"/>
    </location>
</feature>
<reference evidence="9 10" key="1">
    <citation type="submission" date="2018-07" db="EMBL/GenBank/DDBJ databases">
        <title>The molecular basis for the intramolecular migration of carboxyl group in the catabolism of para-hydroxybenzoate via gentisate.</title>
        <authorList>
            <person name="Zhao H."/>
            <person name="Xu Y."/>
            <person name="Lin S."/>
            <person name="Spain J.C."/>
            <person name="Zhou N.-Y."/>
        </authorList>
    </citation>
    <scope>NUCLEOTIDE SEQUENCE [LARGE SCALE GENOMIC DNA]</scope>
    <source>
        <strain evidence="9 10">PHB-7a</strain>
    </source>
</reference>
<gene>
    <name evidence="9" type="ORF">DTO10_09060</name>
</gene>
<sequence>MKKVNPLLIIMLALGVFGIITTEMGIVGVLPQITQKFNITTSQAGLLVSIFALIVAISGPFLTLLTSGINRKVILLTSVFMFTISNIIYACTTKFDIMLVFRILPAIFHPVFFSIALVTAAKLVPPEKSNQAVTKVFAGITFGFAFGVPLTSYFAEQFSLETAFLFGAVVNAIAFVGILMWLPSMPNEEKMSYGMQLGILRKPGLWLNIAAVMFIFAAMFSVYSYFAEYLGQLTHMNGSLISVMLMAFGLIMIFGNFLFGGFLQKSITKTVIMFPLLYIVIYLFAYYLGSYLIPMILMVFIWGIVHSGGLIVSQTWLTTEAKEAPEFGNSLFVSFSNLGITLGASIGGWFISHFGIHQLIWSGIVFALLAFLLIMIKINIFSSNVEGANVA</sequence>
<feature type="transmembrane region" description="Helical" evidence="7">
    <location>
        <begin position="358"/>
        <end position="376"/>
    </location>
</feature>
<protein>
    <submittedName>
        <fullName evidence="9">MFS transporter</fullName>
    </submittedName>
</protein>
<dbReference type="RefSeq" id="WP_116821124.1">
    <property type="nucleotide sequence ID" value="NZ_CP030926.1"/>
</dbReference>
<dbReference type="PROSITE" id="PS50850">
    <property type="entry name" value="MFS"/>
    <property type="match status" value="1"/>
</dbReference>
<keyword evidence="10" id="KW-1185">Reference proteome</keyword>
<dbReference type="InterPro" id="IPR020846">
    <property type="entry name" value="MFS_dom"/>
</dbReference>
<dbReference type="InterPro" id="IPR036259">
    <property type="entry name" value="MFS_trans_sf"/>
</dbReference>
<evidence type="ECO:0000259" key="8">
    <source>
        <dbReference type="PROSITE" id="PS50850"/>
    </source>
</evidence>
<organism evidence="9 10">
    <name type="scientific">Peribacillus butanolivorans</name>
    <dbReference type="NCBI Taxonomy" id="421767"/>
    <lineage>
        <taxon>Bacteria</taxon>
        <taxon>Bacillati</taxon>
        <taxon>Bacillota</taxon>
        <taxon>Bacilli</taxon>
        <taxon>Bacillales</taxon>
        <taxon>Bacillaceae</taxon>
        <taxon>Peribacillus</taxon>
    </lineage>
</organism>
<feature type="transmembrane region" description="Helical" evidence="7">
    <location>
        <begin position="205"/>
        <end position="226"/>
    </location>
</feature>
<accession>A0ABM6XKX9</accession>
<evidence type="ECO:0000256" key="7">
    <source>
        <dbReference type="SAM" id="Phobius"/>
    </source>
</evidence>
<feature type="transmembrane region" description="Helical" evidence="7">
    <location>
        <begin position="271"/>
        <end position="289"/>
    </location>
</feature>
<feature type="transmembrane region" description="Helical" evidence="7">
    <location>
        <begin position="7"/>
        <end position="33"/>
    </location>
</feature>
<keyword evidence="5 7" id="KW-1133">Transmembrane helix</keyword>
<feature type="transmembrane region" description="Helical" evidence="7">
    <location>
        <begin position="331"/>
        <end position="352"/>
    </location>
</feature>
<evidence type="ECO:0000313" key="10">
    <source>
        <dbReference type="Proteomes" id="UP000260457"/>
    </source>
</evidence>
<feature type="transmembrane region" description="Helical" evidence="7">
    <location>
        <begin position="45"/>
        <end position="66"/>
    </location>
</feature>
<keyword evidence="2" id="KW-0813">Transport</keyword>
<feature type="transmembrane region" description="Helical" evidence="7">
    <location>
        <begin position="238"/>
        <end position="259"/>
    </location>
</feature>
<keyword evidence="3" id="KW-1003">Cell membrane</keyword>
<dbReference type="Pfam" id="PF07690">
    <property type="entry name" value="MFS_1"/>
    <property type="match status" value="1"/>
</dbReference>
<dbReference type="SUPFAM" id="SSF103473">
    <property type="entry name" value="MFS general substrate transporter"/>
    <property type="match status" value="1"/>
</dbReference>
<feature type="transmembrane region" description="Helical" evidence="7">
    <location>
        <begin position="73"/>
        <end position="91"/>
    </location>
</feature>
<name>A0ABM6XKX9_9BACI</name>
<dbReference type="Proteomes" id="UP000260457">
    <property type="component" value="Chromosome"/>
</dbReference>
<dbReference type="InterPro" id="IPR001958">
    <property type="entry name" value="Tet-R_TetA/multi-R_MdtG-like"/>
</dbReference>
<evidence type="ECO:0000256" key="3">
    <source>
        <dbReference type="ARBA" id="ARBA00022475"/>
    </source>
</evidence>
<evidence type="ECO:0000256" key="5">
    <source>
        <dbReference type="ARBA" id="ARBA00022989"/>
    </source>
</evidence>
<evidence type="ECO:0000256" key="2">
    <source>
        <dbReference type="ARBA" id="ARBA00022448"/>
    </source>
</evidence>
<dbReference type="PANTHER" id="PTHR43124">
    <property type="entry name" value="PURINE EFFLUX PUMP PBUE"/>
    <property type="match status" value="1"/>
</dbReference>